<sequence>MDILSAGAGCLEIKGATCDSFSDTKLIFIRQKCFKAERLRRYL</sequence>
<dbReference type="STRING" id="411490.ANACAC_03046"/>
<gene>
    <name evidence="1" type="ORF">ANACAC_03046</name>
</gene>
<dbReference type="AlphaFoldDB" id="B0MHT4"/>
<reference evidence="1" key="1">
    <citation type="submission" date="2007-11" db="EMBL/GenBank/DDBJ databases">
        <authorList>
            <person name="Fulton L."/>
            <person name="Clifton S."/>
            <person name="Fulton B."/>
            <person name="Xu J."/>
            <person name="Minx P."/>
            <person name="Pepin K.H."/>
            <person name="Johnson M."/>
            <person name="Thiruvilangam P."/>
            <person name="Bhonagiri V."/>
            <person name="Nash W.E."/>
            <person name="Mardis E.R."/>
            <person name="Wilson R.K."/>
        </authorList>
    </citation>
    <scope>NUCLEOTIDE SEQUENCE [LARGE SCALE GENOMIC DNA]</scope>
    <source>
        <strain evidence="1">DSM 14662</strain>
    </source>
</reference>
<protein>
    <submittedName>
        <fullName evidence="1">Uncharacterized protein</fullName>
    </submittedName>
</protein>
<accession>B0MHT4</accession>
<proteinExistence type="predicted"/>
<comment type="caution">
    <text evidence="1">The sequence shown here is derived from an EMBL/GenBank/DDBJ whole genome shotgun (WGS) entry which is preliminary data.</text>
</comment>
<organism evidence="1 2">
    <name type="scientific">Anaerostipes caccae (strain DSM 14662 / CCUG 47493 / JCM 13470 / NCIMB 13811 / L1-92)</name>
    <dbReference type="NCBI Taxonomy" id="411490"/>
    <lineage>
        <taxon>Bacteria</taxon>
        <taxon>Bacillati</taxon>
        <taxon>Bacillota</taxon>
        <taxon>Clostridia</taxon>
        <taxon>Lachnospirales</taxon>
        <taxon>Lachnospiraceae</taxon>
        <taxon>Anaerostipes</taxon>
    </lineage>
</organism>
<keyword evidence="2" id="KW-1185">Reference proteome</keyword>
<name>B0MHT4_ANACD</name>
<evidence type="ECO:0000313" key="2">
    <source>
        <dbReference type="Proteomes" id="UP000004935"/>
    </source>
</evidence>
<evidence type="ECO:0000313" key="1">
    <source>
        <dbReference type="EMBL" id="EDR96423.1"/>
    </source>
</evidence>
<reference evidence="1" key="2">
    <citation type="submission" date="2013-11" db="EMBL/GenBank/DDBJ databases">
        <title>Draft genome sequence of Anaerostipes caccae (DSM 14662).</title>
        <authorList>
            <person name="Sudarsanam P."/>
            <person name="Ley R."/>
            <person name="Guruge J."/>
            <person name="Turnbaugh P.J."/>
            <person name="Mahowald M."/>
            <person name="Liep D."/>
            <person name="Gordon J."/>
        </authorList>
    </citation>
    <scope>NUCLEOTIDE SEQUENCE</scope>
    <source>
        <strain evidence="1">DSM 14662</strain>
    </source>
</reference>
<dbReference type="EMBL" id="ABAX03000024">
    <property type="protein sequence ID" value="EDR96423.1"/>
    <property type="molecule type" value="Genomic_DNA"/>
</dbReference>
<dbReference type="HOGENOM" id="CLU_3228768_0_0_9"/>
<dbReference type="Proteomes" id="UP000004935">
    <property type="component" value="Unassembled WGS sequence"/>
</dbReference>